<evidence type="ECO:0000256" key="1">
    <source>
        <dbReference type="SAM" id="MobiDB-lite"/>
    </source>
</evidence>
<evidence type="ECO:0000313" key="2">
    <source>
        <dbReference type="EMBL" id="CAE7297577.1"/>
    </source>
</evidence>
<gene>
    <name evidence="2" type="primary">PIF1</name>
    <name evidence="2" type="ORF">SNEC2469_LOCUS7319</name>
</gene>
<reference evidence="2" key="1">
    <citation type="submission" date="2021-02" db="EMBL/GenBank/DDBJ databases">
        <authorList>
            <person name="Dougan E. K."/>
            <person name="Rhodes N."/>
            <person name="Thang M."/>
            <person name="Chan C."/>
        </authorList>
    </citation>
    <scope>NUCLEOTIDE SEQUENCE</scope>
</reference>
<organism evidence="2 3">
    <name type="scientific">Symbiodinium necroappetens</name>
    <dbReference type="NCBI Taxonomy" id="1628268"/>
    <lineage>
        <taxon>Eukaryota</taxon>
        <taxon>Sar</taxon>
        <taxon>Alveolata</taxon>
        <taxon>Dinophyceae</taxon>
        <taxon>Suessiales</taxon>
        <taxon>Symbiodiniaceae</taxon>
        <taxon>Symbiodinium</taxon>
    </lineage>
</organism>
<evidence type="ECO:0000313" key="3">
    <source>
        <dbReference type="Proteomes" id="UP000601435"/>
    </source>
</evidence>
<dbReference type="EMBL" id="CAJNJA010012475">
    <property type="protein sequence ID" value="CAE7297577.1"/>
    <property type="molecule type" value="Genomic_DNA"/>
</dbReference>
<comment type="caution">
    <text evidence="2">The sequence shown here is derived from an EMBL/GenBank/DDBJ whole genome shotgun (WGS) entry which is preliminary data.</text>
</comment>
<protein>
    <submittedName>
        <fullName evidence="2">PIF1 protein</fullName>
    </submittedName>
</protein>
<dbReference type="Proteomes" id="UP000601435">
    <property type="component" value="Unassembled WGS sequence"/>
</dbReference>
<keyword evidence="3" id="KW-1185">Reference proteome</keyword>
<feature type="non-terminal residue" evidence="2">
    <location>
        <position position="1859"/>
    </location>
</feature>
<sequence>MRSLLGNTTEDVHQIDLPSDQPTGSLSTVLVYASSSLAEQTTPLALAFNDTDSSVSSINFTDRDLDADEIGGTISWTEPADPALVANYVVYIAEDQFGGNRSQVGSEVPWNSFDISLLPEQPIREPDGAARSEYSQVLVYTKSTLAEQSTPISFAIVDVNASVSGGAFQEQDLDEAELGGPITWKAPADLTQVTHYDVYFVEFPDATGTNRSQLGDSVEVGTNIIHVPADFLQGALSHIQVYTRSSLVEQSTPHVFVINNTNASVSSIEFLDDDLDDKELGGNVTWLPPDDMAQVSRFVSYLASDAFGGSRSQIANQPFDTEEAFVQPEQPLQNYSHVLVYTRSILAEQSTPASLPISDTFATVRNADFLDQDLDYDDLGGTIQWNPPADNIRTTDYVLYLSVGADGTGRQKVGQELVGTNKLLLLPDTTRGQLGFVTVFTRSVLLEQTTPAAVAVSDTIASVSGVDFLDLDLDEGEVGGTLTWDRPPDRQQVVYYKLYFSVADPFAAGQHVNGTQDWLKIPNGSVDVSLAEVDLAPDFALSGESHVLIYTQSALAEQTTPVGNPLNDSIAVVRNVSFTDLDLDDDELGGNVTWLDPPPEQRPDLVDFVDVYLSEDTQGAGRSQIQAGQASADTIELAAETALRSFRHILVFTRSSLAEQSTPMAFPISDTDRYVASLSFTDQDLDREEFGGNLSWQQPVDASLVAHYVAYLATTPVGSDRAHVAELEAGSTVVAISEDTAVENYTHLLLYTKSILVEQTTPVAVNISDTVASVSSVEFVDQDLDIDDLGGDVAWAEPVSDIEYVHFYDVYLANSSAGAFRSQLGHPIPQGLAQTRVPVDLTKGLFSDIVVYTRSVLVEQTTPVGVEISDTSSDVQNVTFTDLDLDLGDVGGHVHWETPLESSQVAAYRVYLAFDETGSSRSQIGAEVFVNSSLRVALLEPDHTTGSYKQITVYSKSDLAEQTTPVAFQLQDTESVVTDTNFTDLDLDGAELGGTIFWSPAGDTHLVVAYDLYLSESASGESLSRINESLPVGTHDLFVPPELPLGKSTHIVIFTRSSLVEQTTPAFINISDADWNVPEVSFFDMDLDGGDFGGQVSWLPPAEVVLVAHYSVYLAANASGDLRSQIGQDIPKGTNYVDLLPEQPQGPHSHIVVYTKSTLVEQTTPSFLELNDTASSVSGIVFVDRDLDEEELGGDITWVKPIDFSQVTLYSVYLSATFDAENRSRVAEDLPIGTNLAQLPAETPIRWFEYVNIYTKSPVIEQTTPASLLISDTNVQIADVEFLDQDLDEEDLGGNVTWTVTRDLGLIAHFTVYFTENDTWETGRSTAGQDVAPAEFAELFVPPDTKPPLATYSWVSVFPSSLIAERTTPFAAPINDTISPVLNVSFLDLDLDLSDLGGKISWEPPLEASQVTHYLVYLAANASGAGRSMVGSEVPYDSLSTLLDAETPRLDRDYVVVYTRSYLVESTTPSHFPISDAYSVVQVNFTDKDLDDSQIGGTISWTTPEPDFNPLVSFFTLHLADDAFGFNRSQIGSTMPWDLQEAALPPEVYYDTATHFVVFTGSTLVEQTTPSALAIYDTDASVSNITFQDKDLDESEMGGDIFWDAPLDADQVTYYAVFIGPDPLGQRSQVAGYGPAGLVPAGVEQEFINADTSIGTFQEVVVYTRSSLVEQSTAVALPIVDEFATVGSIHFMDIDQDIDMLGGEFSWVPPNDTSEVAFYVGYFATTPGMLDSGSRRFEFEILGHLNSYDLPFQTPQSGYSYFSIYTKSSLAEQTTPNSVEVIDFCQNVPTLENQSLYVEEGVHLLDIYDVPEVVITKFTGVSEDGLSLEFAPLRRGPVYMIITDTVAVAGMTNTDVQSL</sequence>
<feature type="region of interest" description="Disordered" evidence="1">
    <location>
        <begin position="1"/>
        <end position="20"/>
    </location>
</feature>
<dbReference type="OrthoDB" id="440898at2759"/>
<accession>A0A812NAY7</accession>
<name>A0A812NAY7_9DINO</name>
<proteinExistence type="predicted"/>